<sequence length="248" mass="28264">MNYLPDGFSKSRTVAGTGARCSLVHLTTSITSTSVFKLGLSNREFHREWSLAIARFSRLPPVPSRHPRGLTRGLKVQAMVQKDGKLKGPIPQEYRAPIQAKHCFQPDVVPITPEELSVKVLKPRSGYVKGLRLRRSFSVRTTSASTGNDYVRHLEMEIQEQKEEIQSQKEEIQSQKEEIVAQKHEIQVQKEEIQAQNKEIGKMNGSIDEHFEITSSIMEFLKKQGFSTSTWHETSFMLKALELRPSFQ</sequence>
<feature type="coiled-coil region" evidence="1">
    <location>
        <begin position="151"/>
        <end position="199"/>
    </location>
</feature>
<evidence type="ECO:0000313" key="3">
    <source>
        <dbReference type="Proteomes" id="UP000306102"/>
    </source>
</evidence>
<evidence type="ECO:0000256" key="1">
    <source>
        <dbReference type="SAM" id="Coils"/>
    </source>
</evidence>
<dbReference type="EMBL" id="SDRB02010538">
    <property type="protein sequence ID" value="THG05926.1"/>
    <property type="molecule type" value="Genomic_DNA"/>
</dbReference>
<organism evidence="2 3">
    <name type="scientific">Camellia sinensis var. sinensis</name>
    <name type="common">China tea</name>
    <dbReference type="NCBI Taxonomy" id="542762"/>
    <lineage>
        <taxon>Eukaryota</taxon>
        <taxon>Viridiplantae</taxon>
        <taxon>Streptophyta</taxon>
        <taxon>Embryophyta</taxon>
        <taxon>Tracheophyta</taxon>
        <taxon>Spermatophyta</taxon>
        <taxon>Magnoliopsida</taxon>
        <taxon>eudicotyledons</taxon>
        <taxon>Gunneridae</taxon>
        <taxon>Pentapetalae</taxon>
        <taxon>asterids</taxon>
        <taxon>Ericales</taxon>
        <taxon>Theaceae</taxon>
        <taxon>Camellia</taxon>
    </lineage>
</organism>
<dbReference type="AlphaFoldDB" id="A0A4S4DTV6"/>
<gene>
    <name evidence="2" type="ORF">TEA_006357</name>
</gene>
<dbReference type="Proteomes" id="UP000306102">
    <property type="component" value="Unassembled WGS sequence"/>
</dbReference>
<accession>A0A4S4DTV6</accession>
<evidence type="ECO:0000313" key="2">
    <source>
        <dbReference type="EMBL" id="THG05926.1"/>
    </source>
</evidence>
<keyword evidence="1" id="KW-0175">Coiled coil</keyword>
<keyword evidence="3" id="KW-1185">Reference proteome</keyword>
<reference evidence="2 3" key="1">
    <citation type="journal article" date="2018" name="Proc. Natl. Acad. Sci. U.S.A.">
        <title>Draft genome sequence of Camellia sinensis var. sinensis provides insights into the evolution of the tea genome and tea quality.</title>
        <authorList>
            <person name="Wei C."/>
            <person name="Yang H."/>
            <person name="Wang S."/>
            <person name="Zhao J."/>
            <person name="Liu C."/>
            <person name="Gao L."/>
            <person name="Xia E."/>
            <person name="Lu Y."/>
            <person name="Tai Y."/>
            <person name="She G."/>
            <person name="Sun J."/>
            <person name="Cao H."/>
            <person name="Tong W."/>
            <person name="Gao Q."/>
            <person name="Li Y."/>
            <person name="Deng W."/>
            <person name="Jiang X."/>
            <person name="Wang W."/>
            <person name="Chen Q."/>
            <person name="Zhang S."/>
            <person name="Li H."/>
            <person name="Wu J."/>
            <person name="Wang P."/>
            <person name="Li P."/>
            <person name="Shi C."/>
            <person name="Zheng F."/>
            <person name="Jian J."/>
            <person name="Huang B."/>
            <person name="Shan D."/>
            <person name="Shi M."/>
            <person name="Fang C."/>
            <person name="Yue Y."/>
            <person name="Li F."/>
            <person name="Li D."/>
            <person name="Wei S."/>
            <person name="Han B."/>
            <person name="Jiang C."/>
            <person name="Yin Y."/>
            <person name="Xia T."/>
            <person name="Zhang Z."/>
            <person name="Bennetzen J.L."/>
            <person name="Zhao S."/>
            <person name="Wan X."/>
        </authorList>
    </citation>
    <scope>NUCLEOTIDE SEQUENCE [LARGE SCALE GENOMIC DNA]</scope>
    <source>
        <strain evidence="3">cv. Shuchazao</strain>
        <tissue evidence="2">Leaf</tissue>
    </source>
</reference>
<dbReference type="Gene3D" id="6.10.250.3150">
    <property type="match status" value="1"/>
</dbReference>
<name>A0A4S4DTV6_CAMSN</name>
<comment type="caution">
    <text evidence="2">The sequence shown here is derived from an EMBL/GenBank/DDBJ whole genome shotgun (WGS) entry which is preliminary data.</text>
</comment>
<protein>
    <submittedName>
        <fullName evidence="2">Uncharacterized protein</fullName>
    </submittedName>
</protein>
<proteinExistence type="predicted"/>